<dbReference type="PANTHER" id="PTHR46376:SF1">
    <property type="entry name" value="LEUCINE-ZIPPER-LIKE TRANSCRIPTIONAL REGULATOR 1"/>
    <property type="match status" value="1"/>
</dbReference>
<dbReference type="CDD" id="cd14733">
    <property type="entry name" value="BACK"/>
    <property type="match status" value="1"/>
</dbReference>
<dbReference type="SMART" id="SM00612">
    <property type="entry name" value="Kelch"/>
    <property type="match status" value="3"/>
</dbReference>
<keyword evidence="2" id="KW-0677">Repeat</keyword>
<protein>
    <submittedName>
        <fullName evidence="4">Kelch-type beta propeller domain containing protein</fullName>
    </submittedName>
</protein>
<comment type="caution">
    <text evidence="4">The sequence shown here is derived from an EMBL/GenBank/DDBJ whole genome shotgun (WGS) entry which is preliminary data.</text>
</comment>
<dbReference type="SUPFAM" id="SSF117281">
    <property type="entry name" value="Kelch motif"/>
    <property type="match status" value="2"/>
</dbReference>
<keyword evidence="1" id="KW-0880">Kelch repeat</keyword>
<keyword evidence="5" id="KW-1185">Reference proteome</keyword>
<dbReference type="PROSITE" id="PS50097">
    <property type="entry name" value="BTB"/>
    <property type="match status" value="1"/>
</dbReference>
<dbReference type="PANTHER" id="PTHR46376">
    <property type="entry name" value="LEUCINE-ZIPPER-LIKE TRANSCRIPTIONAL REGULATOR 1"/>
    <property type="match status" value="1"/>
</dbReference>
<dbReference type="InterPro" id="IPR011333">
    <property type="entry name" value="SKP1/BTB/POZ_sf"/>
</dbReference>
<dbReference type="Gene3D" id="2.120.10.80">
    <property type="entry name" value="Kelch-type beta propeller"/>
    <property type="match status" value="2"/>
</dbReference>
<gene>
    <name evidence="4" type="ORF">BgAZ_301500</name>
</gene>
<name>A0AAD8LQQ0_BABGI</name>
<dbReference type="Pfam" id="PF00651">
    <property type="entry name" value="BTB"/>
    <property type="match status" value="1"/>
</dbReference>
<dbReference type="Gene3D" id="3.30.710.10">
    <property type="entry name" value="Potassium Channel Kv1.1, Chain A"/>
    <property type="match status" value="1"/>
</dbReference>
<dbReference type="InterPro" id="IPR006652">
    <property type="entry name" value="Kelch_1"/>
</dbReference>
<proteinExistence type="predicted"/>
<sequence length="539" mass="60087">MTSLCTSTFLLHQDISSTPGAPSVRAAHSCDVVGKVLVVFGGWTGKQALADAYAFHTVKRRWLRLNLCVEETYVTMPGSSKKKMNFTLTSLTRNNHASSVHGGELFIHGGHDGETWLADMFAFDVSTLNDIFDSAEPDEAVDVPVRYVQCGGKVPTKRACHTMTRVGDKFYSFGGYDGSQCYNDLECFDPGVATWTRLSKPNGKKPSARNAHVMVTDGRLLYMTGGHSGRNHFNDIFTYNIASHTWTKVDCSGDLHPPAVRGHSACFFNNEVYVFGGYDGDNVYNTLYVFNPTSCAWRRLPITSSADPLCRRQRNSMVPVNDTLYVFGGFNGRAWLNDLHIMQYKSECTRTFDPILATLAENMSAFVANEKYSDVSISVSGKDIPAHKVILAANSPYFDNILRQQDSPDVIELCGWSLDAVMKMLEFIYSSKIKDFHSYTHFKLCEIMGLADACALNNLKDLCQEVLSRNMDIDNVCYMLKYSKLYNAELLRQNCFNFIGENAADVMRTPAFEELSSVPSLVMELAKLSVKQDAAKNAQ</sequence>
<dbReference type="CDD" id="cd18186">
    <property type="entry name" value="BTB_POZ_ZBTB_KLHL-like"/>
    <property type="match status" value="1"/>
</dbReference>
<evidence type="ECO:0000313" key="4">
    <source>
        <dbReference type="EMBL" id="KAK1442632.1"/>
    </source>
</evidence>
<dbReference type="Pfam" id="PF01344">
    <property type="entry name" value="Kelch_1"/>
    <property type="match status" value="1"/>
</dbReference>
<reference evidence="4" key="1">
    <citation type="submission" date="2023-08" db="EMBL/GenBank/DDBJ databases">
        <title>Draft sequence of the Babesia gibsoni genome.</title>
        <authorList>
            <person name="Yamagishi J.Y."/>
            <person name="Xuan X.X."/>
        </authorList>
    </citation>
    <scope>NUCLEOTIDE SEQUENCE</scope>
    <source>
        <strain evidence="4">Azabu</strain>
    </source>
</reference>
<dbReference type="InterPro" id="IPR015915">
    <property type="entry name" value="Kelch-typ_b-propeller"/>
</dbReference>
<dbReference type="EMBL" id="JAVEPI010000003">
    <property type="protein sequence ID" value="KAK1442632.1"/>
    <property type="molecule type" value="Genomic_DNA"/>
</dbReference>
<dbReference type="Gene3D" id="1.25.40.420">
    <property type="match status" value="1"/>
</dbReference>
<dbReference type="InterPro" id="IPR000210">
    <property type="entry name" value="BTB/POZ_dom"/>
</dbReference>
<dbReference type="GO" id="GO:0005794">
    <property type="term" value="C:Golgi apparatus"/>
    <property type="evidence" value="ECO:0007669"/>
    <property type="project" value="TreeGrafter"/>
</dbReference>
<dbReference type="AlphaFoldDB" id="A0AAD8LQQ0"/>
<evidence type="ECO:0000313" key="5">
    <source>
        <dbReference type="Proteomes" id="UP001230268"/>
    </source>
</evidence>
<accession>A0AAD8LQQ0</accession>
<dbReference type="SMART" id="SM00225">
    <property type="entry name" value="BTB"/>
    <property type="match status" value="1"/>
</dbReference>
<organism evidence="4 5">
    <name type="scientific">Babesia gibsoni</name>
    <dbReference type="NCBI Taxonomy" id="33632"/>
    <lineage>
        <taxon>Eukaryota</taxon>
        <taxon>Sar</taxon>
        <taxon>Alveolata</taxon>
        <taxon>Apicomplexa</taxon>
        <taxon>Aconoidasida</taxon>
        <taxon>Piroplasmida</taxon>
        <taxon>Babesiidae</taxon>
        <taxon>Babesia</taxon>
    </lineage>
</organism>
<feature type="domain" description="BTB" evidence="3">
    <location>
        <begin position="373"/>
        <end position="433"/>
    </location>
</feature>
<dbReference type="SUPFAM" id="SSF54695">
    <property type="entry name" value="POZ domain"/>
    <property type="match status" value="1"/>
</dbReference>
<dbReference type="Proteomes" id="UP001230268">
    <property type="component" value="Unassembled WGS sequence"/>
</dbReference>
<evidence type="ECO:0000259" key="3">
    <source>
        <dbReference type="PROSITE" id="PS50097"/>
    </source>
</evidence>
<evidence type="ECO:0000256" key="1">
    <source>
        <dbReference type="ARBA" id="ARBA00022441"/>
    </source>
</evidence>
<dbReference type="Pfam" id="PF24681">
    <property type="entry name" value="Kelch_KLHDC2_KLHL20_DRC7"/>
    <property type="match status" value="1"/>
</dbReference>
<dbReference type="InterPro" id="IPR051568">
    <property type="entry name" value="LZTR1/Attractin"/>
</dbReference>
<evidence type="ECO:0000256" key="2">
    <source>
        <dbReference type="ARBA" id="ARBA00022737"/>
    </source>
</evidence>